<gene>
    <name evidence="3" type="ORF">HWN36_07710</name>
</gene>
<dbReference type="Proteomes" id="UP000570823">
    <property type="component" value="Unassembled WGS sequence"/>
</dbReference>
<dbReference type="AlphaFoldDB" id="A0A7K4HPJ1"/>
<evidence type="ECO:0000313" key="3">
    <source>
        <dbReference type="EMBL" id="NVO67194.1"/>
    </source>
</evidence>
<reference evidence="3 4" key="1">
    <citation type="submission" date="2020-06" db="EMBL/GenBank/DDBJ databases">
        <title>Methanofollis fontis sp. nov., a methanogen isolated from marine sediments near a cold seep at Four-Way Closure Ridge offshore southwestern Taiwan.</title>
        <authorList>
            <person name="Chen S.-C."/>
            <person name="Teng N.-H."/>
            <person name="Lin Y.-S."/>
            <person name="Lai M.-C."/>
            <person name="Chen H.-H."/>
            <person name="Wang C.-C."/>
        </authorList>
    </citation>
    <scope>NUCLEOTIDE SEQUENCE [LARGE SCALE GENOMIC DNA]</scope>
    <source>
        <strain evidence="3 4">DSM 2702</strain>
    </source>
</reference>
<evidence type="ECO:0000259" key="2">
    <source>
        <dbReference type="Pfam" id="PF14258"/>
    </source>
</evidence>
<keyword evidence="4" id="KW-1185">Reference proteome</keyword>
<accession>A0A7K4HPJ1</accession>
<dbReference type="PROSITE" id="PS00018">
    <property type="entry name" value="EF_HAND_1"/>
    <property type="match status" value="1"/>
</dbReference>
<dbReference type="InterPro" id="IPR025646">
    <property type="entry name" value="DUF4350"/>
</dbReference>
<feature type="domain" description="DUF4350" evidence="2">
    <location>
        <begin position="33"/>
        <end position="233"/>
    </location>
</feature>
<dbReference type="Pfam" id="PF14258">
    <property type="entry name" value="DUF4350"/>
    <property type="match status" value="1"/>
</dbReference>
<keyword evidence="1" id="KW-0812">Transmembrane</keyword>
<organism evidence="3 4">
    <name type="scientific">Methanofollis tationis</name>
    <dbReference type="NCBI Taxonomy" id="81417"/>
    <lineage>
        <taxon>Archaea</taxon>
        <taxon>Methanobacteriati</taxon>
        <taxon>Methanobacteriota</taxon>
        <taxon>Stenosarchaea group</taxon>
        <taxon>Methanomicrobia</taxon>
        <taxon>Methanomicrobiales</taxon>
        <taxon>Methanomicrobiaceae</taxon>
        <taxon>Methanofollis</taxon>
    </lineage>
</organism>
<evidence type="ECO:0000313" key="4">
    <source>
        <dbReference type="Proteomes" id="UP000570823"/>
    </source>
</evidence>
<dbReference type="EMBL" id="JABXWR010000001">
    <property type="protein sequence ID" value="NVO67194.1"/>
    <property type="molecule type" value="Genomic_DNA"/>
</dbReference>
<keyword evidence="1" id="KW-1133">Transmembrane helix</keyword>
<sequence length="290" mass="31055">MQGRFVAAAVVFLVLALAAGVHLFTTYDDYSRHNIQWNGTSSFFSFLEERGAHEVWRPADLGGYNDAVLIIIAPQGSPGAEQIAAYRAFLARNNTIVLCDDFGSGNEFLAAVGSGISILPGNLTSVDRDYADGAAVKGYRAGNHTLVENVSTVLFNRPAALKGGTPLLQTSLLSWVDRNSNGRIDGDEVVSRYPVCALEQVGGGEVIVIGDPGIFLNAMSGFSSENRQFIEALISLRPVLLVDQGWSRTASAGAPTAAVRLAKEYPLLQIAVAGLFIGAAAYFFRKRIIR</sequence>
<keyword evidence="1" id="KW-0472">Membrane</keyword>
<name>A0A7K4HPJ1_9EURY</name>
<feature type="transmembrane region" description="Helical" evidence="1">
    <location>
        <begin position="265"/>
        <end position="284"/>
    </location>
</feature>
<proteinExistence type="predicted"/>
<dbReference type="OrthoDB" id="372296at2157"/>
<evidence type="ECO:0000256" key="1">
    <source>
        <dbReference type="SAM" id="Phobius"/>
    </source>
</evidence>
<dbReference type="InterPro" id="IPR018247">
    <property type="entry name" value="EF_Hand_1_Ca_BS"/>
</dbReference>
<protein>
    <submittedName>
        <fullName evidence="3">DUF4350 domain-containing protein</fullName>
    </submittedName>
</protein>
<comment type="caution">
    <text evidence="3">The sequence shown here is derived from an EMBL/GenBank/DDBJ whole genome shotgun (WGS) entry which is preliminary data.</text>
</comment>
<dbReference type="RefSeq" id="WP_176788814.1">
    <property type="nucleotide sequence ID" value="NZ_JABXWR010000001.1"/>
</dbReference>